<accession>E3FQ06</accession>
<dbReference type="HOGENOM" id="CLU_2345336_0_0_7"/>
<dbReference type="AlphaFoldDB" id="E3FQ06"/>
<evidence type="ECO:0000313" key="1">
    <source>
        <dbReference type="EMBL" id="ADO75709.1"/>
    </source>
</evidence>
<dbReference type="Proteomes" id="UP000001351">
    <property type="component" value="Chromosome"/>
</dbReference>
<dbReference type="Pfam" id="PF19378">
    <property type="entry name" value="DUF5953"/>
    <property type="match status" value="1"/>
</dbReference>
<dbReference type="EMBL" id="CP002271">
    <property type="protein sequence ID" value="ADO75709.1"/>
    <property type="molecule type" value="Genomic_DNA"/>
</dbReference>
<reference evidence="1 2" key="1">
    <citation type="journal article" date="2011" name="Mol. Biol. Evol.">
        <title>Comparative genomic analysis of fruiting body formation in Myxococcales.</title>
        <authorList>
            <person name="Huntley S."/>
            <person name="Hamann N."/>
            <person name="Wegener-Feldbrugge S."/>
            <person name="Treuner-Lange A."/>
            <person name="Kube M."/>
            <person name="Reinhardt R."/>
            <person name="Klages S."/>
            <person name="Muller R."/>
            <person name="Ronning C.M."/>
            <person name="Nierman W.C."/>
            <person name="Sogaard-Andersen L."/>
        </authorList>
    </citation>
    <scope>NUCLEOTIDE SEQUENCE [LARGE SCALE GENOMIC DNA]</scope>
    <source>
        <strain evidence="1 2">DW4/3-1</strain>
    </source>
</reference>
<gene>
    <name evidence="1" type="ordered locus">STAUR_7954</name>
</gene>
<sequence length="97" mass="10665">MLIPLLRNGRTRQCASGLAARSCSWSWPVPRRSRSSETRSPFHGRPSLRQSLVGWVVQLPEAPLDLDIPAHVEALRCACEHFPAIGGRIPPSEGAKD</sequence>
<evidence type="ECO:0000313" key="2">
    <source>
        <dbReference type="Proteomes" id="UP000001351"/>
    </source>
</evidence>
<keyword evidence="2" id="KW-1185">Reference proteome</keyword>
<dbReference type="InterPro" id="IPR045997">
    <property type="entry name" value="DUF5953"/>
</dbReference>
<proteinExistence type="predicted"/>
<protein>
    <submittedName>
        <fullName evidence="1">Uncharacterized protein</fullName>
    </submittedName>
</protein>
<dbReference type="STRING" id="378806.STAUR_7954"/>
<organism evidence="1 2">
    <name type="scientific">Stigmatella aurantiaca (strain DW4/3-1)</name>
    <dbReference type="NCBI Taxonomy" id="378806"/>
    <lineage>
        <taxon>Bacteria</taxon>
        <taxon>Pseudomonadati</taxon>
        <taxon>Myxococcota</taxon>
        <taxon>Myxococcia</taxon>
        <taxon>Myxococcales</taxon>
        <taxon>Cystobacterineae</taxon>
        <taxon>Archangiaceae</taxon>
        <taxon>Stigmatella</taxon>
    </lineage>
</organism>
<name>E3FQ06_STIAD</name>
<dbReference type="KEGG" id="sur:STAUR_7954"/>